<dbReference type="PANTHER" id="PTHR23091:SF4">
    <property type="entry name" value="N-TERMINAL AMINO-ACID N(ALPHA)-ACETYLTRANSFERASE NATA"/>
    <property type="match status" value="1"/>
</dbReference>
<evidence type="ECO:0000256" key="1">
    <source>
        <dbReference type="ARBA" id="ARBA00022679"/>
    </source>
</evidence>
<dbReference type="EMBL" id="FOUJ01000004">
    <property type="protein sequence ID" value="SFM73238.1"/>
    <property type="molecule type" value="Genomic_DNA"/>
</dbReference>
<keyword evidence="2" id="KW-0012">Acyltransferase</keyword>
<evidence type="ECO:0000313" key="4">
    <source>
        <dbReference type="EMBL" id="SFM73238.1"/>
    </source>
</evidence>
<dbReference type="InterPro" id="IPR045047">
    <property type="entry name" value="Ard1-like"/>
</dbReference>
<evidence type="ECO:0000256" key="2">
    <source>
        <dbReference type="ARBA" id="ARBA00023315"/>
    </source>
</evidence>
<dbReference type="AlphaFoldDB" id="A0A1I4T8W7"/>
<organism evidence="4 5">
    <name type="scientific">Methanolobus profundi</name>
    <dbReference type="NCBI Taxonomy" id="487685"/>
    <lineage>
        <taxon>Archaea</taxon>
        <taxon>Methanobacteriati</taxon>
        <taxon>Methanobacteriota</taxon>
        <taxon>Stenosarchaea group</taxon>
        <taxon>Methanomicrobia</taxon>
        <taxon>Methanosarcinales</taxon>
        <taxon>Methanosarcinaceae</taxon>
        <taxon>Methanolobus</taxon>
    </lineage>
</organism>
<keyword evidence="5" id="KW-1185">Reference proteome</keyword>
<name>A0A1I4T8W7_9EURY</name>
<evidence type="ECO:0000259" key="3">
    <source>
        <dbReference type="PROSITE" id="PS51186"/>
    </source>
</evidence>
<evidence type="ECO:0000313" key="5">
    <source>
        <dbReference type="Proteomes" id="UP000198535"/>
    </source>
</evidence>
<dbReference type="CDD" id="cd04301">
    <property type="entry name" value="NAT_SF"/>
    <property type="match status" value="1"/>
</dbReference>
<proteinExistence type="predicted"/>
<gene>
    <name evidence="4" type="ORF">SAMN04488696_2259</name>
</gene>
<keyword evidence="1 4" id="KW-0808">Transferase</keyword>
<dbReference type="GO" id="GO:0031415">
    <property type="term" value="C:NatA complex"/>
    <property type="evidence" value="ECO:0007669"/>
    <property type="project" value="InterPro"/>
</dbReference>
<dbReference type="InterPro" id="IPR000182">
    <property type="entry name" value="GNAT_dom"/>
</dbReference>
<reference evidence="5" key="1">
    <citation type="submission" date="2016-10" db="EMBL/GenBank/DDBJ databases">
        <authorList>
            <person name="Varghese N."/>
            <person name="Submissions S."/>
        </authorList>
    </citation>
    <scope>NUCLEOTIDE SEQUENCE [LARGE SCALE GENOMIC DNA]</scope>
    <source>
        <strain evidence="5">Mob M</strain>
    </source>
</reference>
<dbReference type="Pfam" id="PF00583">
    <property type="entry name" value="Acetyltransf_1"/>
    <property type="match status" value="1"/>
</dbReference>
<dbReference type="GO" id="GO:0005840">
    <property type="term" value="C:ribosome"/>
    <property type="evidence" value="ECO:0007669"/>
    <property type="project" value="UniProtKB-KW"/>
</dbReference>
<keyword evidence="4" id="KW-0687">Ribonucleoprotein</keyword>
<dbReference type="SUPFAM" id="SSF55729">
    <property type="entry name" value="Acyl-CoA N-acyltransferases (Nat)"/>
    <property type="match status" value="1"/>
</dbReference>
<feature type="domain" description="N-acetyltransferase" evidence="3">
    <location>
        <begin position="2"/>
        <end position="145"/>
    </location>
</feature>
<dbReference type="Proteomes" id="UP000198535">
    <property type="component" value="Unassembled WGS sequence"/>
</dbReference>
<dbReference type="InterPro" id="IPR016181">
    <property type="entry name" value="Acyl_CoA_acyltransferase"/>
</dbReference>
<dbReference type="RefSeq" id="WP_245748015.1">
    <property type="nucleotide sequence ID" value="NZ_FOUJ01000004.1"/>
</dbReference>
<accession>A0A1I4T8W7</accession>
<dbReference type="Gene3D" id="3.40.630.30">
    <property type="match status" value="1"/>
</dbReference>
<dbReference type="PANTHER" id="PTHR23091">
    <property type="entry name" value="N-TERMINAL ACETYLTRANSFERASE"/>
    <property type="match status" value="1"/>
</dbReference>
<protein>
    <submittedName>
        <fullName evidence="4">[SSU ribosomal protein S18P]-alanine acetyltransferase</fullName>
    </submittedName>
</protein>
<dbReference type="GO" id="GO:0004596">
    <property type="term" value="F:protein-N-terminal amino-acid acetyltransferase activity"/>
    <property type="evidence" value="ECO:0007669"/>
    <property type="project" value="InterPro"/>
</dbReference>
<dbReference type="PROSITE" id="PS51186">
    <property type="entry name" value="GNAT"/>
    <property type="match status" value="1"/>
</dbReference>
<keyword evidence="4" id="KW-0689">Ribosomal protein</keyword>
<sequence length="173" mass="19982">MIVIRNFEPGDFEEVLEIESEAFSEHNPFLYMNFYEMNSDGFLVAEYNKYIVGFVVGYALSSNEGRIFSLAVRRGYRSLGVGAKLMNSILTVFMTKLLQNASLEVRITNIRAQEFYKRMDFLPCWIEHGYYSDGEDGIIMKKRLTPFTPGIIGTKKDSDLLGKRSIFRFLDHI</sequence>
<dbReference type="STRING" id="487685.SAMN04488696_2259"/>